<dbReference type="Gene3D" id="1.10.260.40">
    <property type="entry name" value="lambda repressor-like DNA-binding domains"/>
    <property type="match status" value="1"/>
</dbReference>
<organism evidence="2 3">
    <name type="scientific">Candidatus Beckwithbacteria bacterium CG2_30_44_31</name>
    <dbReference type="NCBI Taxonomy" id="1805035"/>
    <lineage>
        <taxon>Bacteria</taxon>
        <taxon>Candidatus Beckwithiibacteriota</taxon>
    </lineage>
</organism>
<evidence type="ECO:0000259" key="1">
    <source>
        <dbReference type="PROSITE" id="PS50943"/>
    </source>
</evidence>
<dbReference type="AlphaFoldDB" id="A0A1J5AV46"/>
<name>A0A1J5AV46_9BACT</name>
<dbReference type="SUPFAM" id="SSF47413">
    <property type="entry name" value="lambda repressor-like DNA-binding domains"/>
    <property type="match status" value="1"/>
</dbReference>
<reference evidence="2 3" key="1">
    <citation type="journal article" date="2016" name="Environ. Microbiol.">
        <title>Genomic resolution of a cold subsurface aquifer community provides metabolic insights for novel microbes adapted to high CO concentrations.</title>
        <authorList>
            <person name="Probst A.J."/>
            <person name="Castelle C.J."/>
            <person name="Singh A."/>
            <person name="Brown C.T."/>
            <person name="Anantharaman K."/>
            <person name="Sharon I."/>
            <person name="Hug L.A."/>
            <person name="Burstein D."/>
            <person name="Emerson J.B."/>
            <person name="Thomas B.C."/>
            <person name="Banfield J.F."/>
        </authorList>
    </citation>
    <scope>NUCLEOTIDE SEQUENCE [LARGE SCALE GENOMIC DNA]</scope>
    <source>
        <strain evidence="2">CG2_30_44_31</strain>
    </source>
</reference>
<dbReference type="SMART" id="SM00530">
    <property type="entry name" value="HTH_XRE"/>
    <property type="match status" value="1"/>
</dbReference>
<protein>
    <recommendedName>
        <fullName evidence="1">HTH cro/C1-type domain-containing protein</fullName>
    </recommendedName>
</protein>
<dbReference type="CDD" id="cd00093">
    <property type="entry name" value="HTH_XRE"/>
    <property type="match status" value="1"/>
</dbReference>
<dbReference type="EMBL" id="MNXQ01000052">
    <property type="protein sequence ID" value="OIP02973.1"/>
    <property type="molecule type" value="Genomic_DNA"/>
</dbReference>
<dbReference type="InterPro" id="IPR001387">
    <property type="entry name" value="Cro/C1-type_HTH"/>
</dbReference>
<dbReference type="Pfam" id="PF01381">
    <property type="entry name" value="HTH_3"/>
    <property type="match status" value="1"/>
</dbReference>
<evidence type="ECO:0000313" key="2">
    <source>
        <dbReference type="EMBL" id="OIP02973.1"/>
    </source>
</evidence>
<accession>A0A1J5AV46</accession>
<dbReference type="InterPro" id="IPR010982">
    <property type="entry name" value="Lambda_DNA-bd_dom_sf"/>
</dbReference>
<dbReference type="PROSITE" id="PS50943">
    <property type="entry name" value="HTH_CROC1"/>
    <property type="match status" value="1"/>
</dbReference>
<dbReference type="Proteomes" id="UP000183605">
    <property type="component" value="Unassembled WGS sequence"/>
</dbReference>
<feature type="domain" description="HTH cro/C1-type" evidence="1">
    <location>
        <begin position="33"/>
        <end position="87"/>
    </location>
</feature>
<sequence length="91" mass="10474">MDWQTHKKKLLKNSNFRKALKKDRLEYDIARAIIKARIKYQLTQKQLAKKLHTKQSVISRVENAQTTASVSFLQRLAGIFGGELKISFSGI</sequence>
<comment type="caution">
    <text evidence="2">The sequence shown here is derived from an EMBL/GenBank/DDBJ whole genome shotgun (WGS) entry which is preliminary data.</text>
</comment>
<gene>
    <name evidence="2" type="ORF">AUK18_02895</name>
</gene>
<proteinExistence type="predicted"/>
<dbReference type="GO" id="GO:0003677">
    <property type="term" value="F:DNA binding"/>
    <property type="evidence" value="ECO:0007669"/>
    <property type="project" value="InterPro"/>
</dbReference>
<evidence type="ECO:0000313" key="3">
    <source>
        <dbReference type="Proteomes" id="UP000183605"/>
    </source>
</evidence>